<accession>A0A059F991</accession>
<reference evidence="7 8" key="1">
    <citation type="journal article" date="2014" name="Antonie Van Leeuwenhoek">
        <title>Hyphomonas beringensis sp. nov. and Hyphomonas chukchiensis sp. nov., isolated from surface seawater of the Bering Sea and Chukchi Sea.</title>
        <authorList>
            <person name="Li C."/>
            <person name="Lai Q."/>
            <person name="Li G."/>
            <person name="Dong C."/>
            <person name="Wang J."/>
            <person name="Liao Y."/>
            <person name="Shao Z."/>
        </authorList>
    </citation>
    <scope>NUCLEOTIDE SEQUENCE [LARGE SCALE GENOMIC DNA]</scope>
    <source>
        <strain evidence="7 8">MHS-2</strain>
    </source>
</reference>
<dbReference type="PANTHER" id="PTHR10746">
    <property type="entry name" value="50S RIBOSOMAL PROTEIN L4"/>
    <property type="match status" value="1"/>
</dbReference>
<feature type="compositionally biased region" description="Polar residues" evidence="6">
    <location>
        <begin position="48"/>
        <end position="62"/>
    </location>
</feature>
<evidence type="ECO:0000313" key="7">
    <source>
        <dbReference type="EMBL" id="KCZ87098.1"/>
    </source>
</evidence>
<dbReference type="AlphaFoldDB" id="A0A059F991"/>
<dbReference type="OrthoDB" id="9803201at2"/>
<evidence type="ECO:0000256" key="4">
    <source>
        <dbReference type="ARBA" id="ARBA00035244"/>
    </source>
</evidence>
<keyword evidence="8" id="KW-1185">Reference proteome</keyword>
<gene>
    <name evidence="5" type="primary">rplD</name>
    <name evidence="7" type="ORF">HJO_17029</name>
</gene>
<keyword evidence="3 5" id="KW-0687">Ribonucleoprotein</keyword>
<keyword evidence="5" id="KW-0699">rRNA-binding</keyword>
<dbReference type="GO" id="GO:0006412">
    <property type="term" value="P:translation"/>
    <property type="evidence" value="ECO:0007669"/>
    <property type="project" value="UniProtKB-UniRule"/>
</dbReference>
<organism evidence="7 8">
    <name type="scientific">Hyphomonas johnsonii MHS-2</name>
    <dbReference type="NCBI Taxonomy" id="1280950"/>
    <lineage>
        <taxon>Bacteria</taxon>
        <taxon>Pseudomonadati</taxon>
        <taxon>Pseudomonadota</taxon>
        <taxon>Alphaproteobacteria</taxon>
        <taxon>Hyphomonadales</taxon>
        <taxon>Hyphomonadaceae</taxon>
        <taxon>Hyphomonas</taxon>
    </lineage>
</organism>
<feature type="region of interest" description="Disordered" evidence="6">
    <location>
        <begin position="43"/>
        <end position="97"/>
    </location>
</feature>
<evidence type="ECO:0000256" key="2">
    <source>
        <dbReference type="ARBA" id="ARBA00022980"/>
    </source>
</evidence>
<dbReference type="GO" id="GO:1990904">
    <property type="term" value="C:ribonucleoprotein complex"/>
    <property type="evidence" value="ECO:0007669"/>
    <property type="project" value="UniProtKB-KW"/>
</dbReference>
<keyword evidence="2 5" id="KW-0689">Ribosomal protein</keyword>
<proteinExistence type="inferred from homology"/>
<dbReference type="EMBL" id="ARYK01000014">
    <property type="protein sequence ID" value="KCZ87098.1"/>
    <property type="molecule type" value="Genomic_DNA"/>
</dbReference>
<comment type="function">
    <text evidence="5">Forms part of the polypeptide exit tunnel.</text>
</comment>
<dbReference type="RefSeq" id="WP_035619477.1">
    <property type="nucleotide sequence ID" value="NZ_ARYK01000014.1"/>
</dbReference>
<dbReference type="InterPro" id="IPR023574">
    <property type="entry name" value="Ribosomal_uL4_dom_sf"/>
</dbReference>
<comment type="similarity">
    <text evidence="1 5">Belongs to the universal ribosomal protein uL4 family.</text>
</comment>
<evidence type="ECO:0000313" key="8">
    <source>
        <dbReference type="Proteomes" id="UP000025171"/>
    </source>
</evidence>
<dbReference type="Pfam" id="PF00573">
    <property type="entry name" value="Ribosomal_L4"/>
    <property type="match status" value="1"/>
</dbReference>
<comment type="caution">
    <text evidence="7">The sequence shown here is derived from an EMBL/GenBank/DDBJ whole genome shotgun (WGS) entry which is preliminary data.</text>
</comment>
<evidence type="ECO:0000256" key="1">
    <source>
        <dbReference type="ARBA" id="ARBA00010528"/>
    </source>
</evidence>
<evidence type="ECO:0000256" key="6">
    <source>
        <dbReference type="SAM" id="MobiDB-lite"/>
    </source>
</evidence>
<comment type="function">
    <text evidence="5">One of the primary rRNA binding proteins, this protein initially binds near the 5'-end of the 23S rRNA. It is important during the early stages of 50S assembly. It makes multiple contacts with different domains of the 23S rRNA in the assembled 50S subunit and ribosome.</text>
</comment>
<dbReference type="PATRIC" id="fig|1280950.3.peg.3410"/>
<dbReference type="NCBIfam" id="TIGR03953">
    <property type="entry name" value="rplD_bact"/>
    <property type="match status" value="1"/>
</dbReference>
<dbReference type="STRING" id="1280950.HJO_17029"/>
<dbReference type="GO" id="GO:0005840">
    <property type="term" value="C:ribosome"/>
    <property type="evidence" value="ECO:0007669"/>
    <property type="project" value="UniProtKB-KW"/>
</dbReference>
<dbReference type="GO" id="GO:0003735">
    <property type="term" value="F:structural constituent of ribosome"/>
    <property type="evidence" value="ECO:0007669"/>
    <property type="project" value="InterPro"/>
</dbReference>
<dbReference type="PANTHER" id="PTHR10746:SF6">
    <property type="entry name" value="LARGE RIBOSOMAL SUBUNIT PROTEIN UL4M"/>
    <property type="match status" value="1"/>
</dbReference>
<dbReference type="HAMAP" id="MF_01328_B">
    <property type="entry name" value="Ribosomal_uL4_B"/>
    <property type="match status" value="1"/>
</dbReference>
<dbReference type="InterPro" id="IPR002136">
    <property type="entry name" value="Ribosomal_uL4"/>
</dbReference>
<dbReference type="Gene3D" id="3.40.1370.10">
    <property type="match status" value="1"/>
</dbReference>
<dbReference type="Proteomes" id="UP000025171">
    <property type="component" value="Unassembled WGS sequence"/>
</dbReference>
<dbReference type="SUPFAM" id="SSF52166">
    <property type="entry name" value="Ribosomal protein L4"/>
    <property type="match status" value="1"/>
</dbReference>
<dbReference type="GO" id="GO:0019843">
    <property type="term" value="F:rRNA binding"/>
    <property type="evidence" value="ECO:0007669"/>
    <property type="project" value="UniProtKB-UniRule"/>
</dbReference>
<dbReference type="InterPro" id="IPR013005">
    <property type="entry name" value="Ribosomal_uL4-like"/>
</dbReference>
<keyword evidence="5" id="KW-0694">RNA-binding</keyword>
<protein>
    <recommendedName>
        <fullName evidence="4 5">Large ribosomal subunit protein uL4</fullName>
    </recommendedName>
</protein>
<comment type="subunit">
    <text evidence="5">Part of the 50S ribosomal subunit.</text>
</comment>
<sequence length="220" mass="23430">MELAVKTLAGKAAGKITLDDAIFGIEDIRKDLLHRTVRWQLAKRQAGTHKTQSRSEVSVTTKKSIRQKGSGGARHGSRNAPIFVGGGVAHGPRVRSHAHDLPKKVRKLALAHALSSKVVTDSILVIDMASLTSPKTKELAAQFAGLGIENALIISGITVDENFAKAARNIPNVDVLPVAGLNVYDVLRRKTLVITKEAAEGIQARFDGTLAQPAIAAEAE</sequence>
<evidence type="ECO:0000256" key="3">
    <source>
        <dbReference type="ARBA" id="ARBA00023274"/>
    </source>
</evidence>
<evidence type="ECO:0000256" key="5">
    <source>
        <dbReference type="HAMAP-Rule" id="MF_01328"/>
    </source>
</evidence>
<name>A0A059F991_9PROT</name>
<dbReference type="eggNOG" id="COG0088">
    <property type="taxonomic scope" value="Bacteria"/>
</dbReference>